<dbReference type="PANTHER" id="PTHR43000">
    <property type="entry name" value="DTDP-D-GLUCOSE 4,6-DEHYDRATASE-RELATED"/>
    <property type="match status" value="1"/>
</dbReference>
<dbReference type="Proteomes" id="UP000176377">
    <property type="component" value="Unassembled WGS sequence"/>
</dbReference>
<gene>
    <name evidence="2" type="ORF">A2765_00685</name>
</gene>
<organism evidence="2 3">
    <name type="scientific">Candidatus Kaiserbacteria bacterium RIFCSPHIGHO2_01_FULL_56_24</name>
    <dbReference type="NCBI Taxonomy" id="1798487"/>
    <lineage>
        <taxon>Bacteria</taxon>
        <taxon>Candidatus Kaiseribacteriota</taxon>
    </lineage>
</organism>
<dbReference type="InterPro" id="IPR036291">
    <property type="entry name" value="NAD(P)-bd_dom_sf"/>
</dbReference>
<reference evidence="2 3" key="1">
    <citation type="journal article" date="2016" name="Nat. Commun.">
        <title>Thousands of microbial genomes shed light on interconnected biogeochemical processes in an aquifer system.</title>
        <authorList>
            <person name="Anantharaman K."/>
            <person name="Brown C.T."/>
            <person name="Hug L.A."/>
            <person name="Sharon I."/>
            <person name="Castelle C.J."/>
            <person name="Probst A.J."/>
            <person name="Thomas B.C."/>
            <person name="Singh A."/>
            <person name="Wilkins M.J."/>
            <person name="Karaoz U."/>
            <person name="Brodie E.L."/>
            <person name="Williams K.H."/>
            <person name="Hubbard S.S."/>
            <person name="Banfield J.F."/>
        </authorList>
    </citation>
    <scope>NUCLEOTIDE SEQUENCE [LARGE SCALE GENOMIC DNA]</scope>
</reference>
<dbReference type="Gene3D" id="3.40.50.720">
    <property type="entry name" value="NAD(P)-binding Rossmann-like Domain"/>
    <property type="match status" value="1"/>
</dbReference>
<protein>
    <recommendedName>
        <fullName evidence="1">NAD(P)-binding domain-containing protein</fullName>
    </recommendedName>
</protein>
<sequence length="376" mass="42668">MRKKPSKPVKARTTGKSPKRVLITGAAGFVGHHLLEHVLKNTDWNITALERLDTSGNLNRLPGINVWAKEKHRVRVVFHDLKAEINDSVGRMLGGPFDYIIHLAAGSHVDRSIEDPLLFFQDNCIGTVNLLNYARKGGLRPNKKFKPGSSDRAFEGKFQFFSTDEVYGPAPDHVSYKEWDRHNPNNPYAASKSAAEQACIAYAHTYRMPIFVTNCMNIFGERQNREKFIPLVIRKVLSGDMLHIHANRQRTLAGKRHYLHARNISAATVWLLQNGKVLDSEATEGKYNVVGEVEIDNLALAKLVTKYVNEYLAAKGRKQKKLKYELVGFHESRPGHDLRYALDGSVLAKEGYSFPIAFNESLRKVVRWTMDHPEWL</sequence>
<dbReference type="InterPro" id="IPR016040">
    <property type="entry name" value="NAD(P)-bd_dom"/>
</dbReference>
<evidence type="ECO:0000259" key="1">
    <source>
        <dbReference type="Pfam" id="PF16363"/>
    </source>
</evidence>
<dbReference type="Gene3D" id="3.90.25.10">
    <property type="entry name" value="UDP-galactose 4-epimerase, domain 1"/>
    <property type="match status" value="1"/>
</dbReference>
<dbReference type="Pfam" id="PF16363">
    <property type="entry name" value="GDP_Man_Dehyd"/>
    <property type="match status" value="1"/>
</dbReference>
<proteinExistence type="predicted"/>
<evidence type="ECO:0000313" key="3">
    <source>
        <dbReference type="Proteomes" id="UP000176377"/>
    </source>
</evidence>
<comment type="caution">
    <text evidence="2">The sequence shown here is derived from an EMBL/GenBank/DDBJ whole genome shotgun (WGS) entry which is preliminary data.</text>
</comment>
<evidence type="ECO:0000313" key="2">
    <source>
        <dbReference type="EMBL" id="OGG58895.1"/>
    </source>
</evidence>
<dbReference type="EMBL" id="MFLA01000026">
    <property type="protein sequence ID" value="OGG58895.1"/>
    <property type="molecule type" value="Genomic_DNA"/>
</dbReference>
<name>A0A1F6DBX8_9BACT</name>
<dbReference type="SUPFAM" id="SSF51735">
    <property type="entry name" value="NAD(P)-binding Rossmann-fold domains"/>
    <property type="match status" value="1"/>
</dbReference>
<dbReference type="AlphaFoldDB" id="A0A1F6DBX8"/>
<accession>A0A1F6DBX8</accession>
<feature type="domain" description="NAD(P)-binding" evidence="1">
    <location>
        <begin position="22"/>
        <end position="362"/>
    </location>
</feature>